<name>K1R4B1_9ZZZZ</name>
<dbReference type="AlphaFoldDB" id="K1R4B1"/>
<sequence length="26" mass="2962">ESGTDKEEYDKFCDRQLAELLSGTRA</sequence>
<dbReference type="EMBL" id="AJWY01014359">
    <property type="protein sequence ID" value="EKC43987.1"/>
    <property type="molecule type" value="Genomic_DNA"/>
</dbReference>
<gene>
    <name evidence="1" type="ORF">LEA_20867</name>
</gene>
<proteinExistence type="predicted"/>
<organism evidence="1">
    <name type="scientific">human gut metagenome</name>
    <dbReference type="NCBI Taxonomy" id="408170"/>
    <lineage>
        <taxon>unclassified sequences</taxon>
        <taxon>metagenomes</taxon>
        <taxon>organismal metagenomes</taxon>
    </lineage>
</organism>
<protein>
    <submittedName>
        <fullName evidence="1">Uncharacterized protein</fullName>
    </submittedName>
</protein>
<accession>K1R4B1</accession>
<evidence type="ECO:0000313" key="1">
    <source>
        <dbReference type="EMBL" id="EKC43987.1"/>
    </source>
</evidence>
<feature type="non-terminal residue" evidence="1">
    <location>
        <position position="1"/>
    </location>
</feature>
<comment type="caution">
    <text evidence="1">The sequence shown here is derived from an EMBL/GenBank/DDBJ whole genome shotgun (WGS) entry which is preliminary data.</text>
</comment>
<reference evidence="1" key="1">
    <citation type="journal article" date="2013" name="Environ. Microbiol.">
        <title>Microbiota from the distal guts of lean and obese adolescents exhibit partial functional redundancy besides clear differences in community structure.</title>
        <authorList>
            <person name="Ferrer M."/>
            <person name="Ruiz A."/>
            <person name="Lanza F."/>
            <person name="Haange S.B."/>
            <person name="Oberbach A."/>
            <person name="Till H."/>
            <person name="Bargiela R."/>
            <person name="Campoy C."/>
            <person name="Segura M.T."/>
            <person name="Richter M."/>
            <person name="von Bergen M."/>
            <person name="Seifert J."/>
            <person name="Suarez A."/>
        </authorList>
    </citation>
    <scope>NUCLEOTIDE SEQUENCE</scope>
</reference>